<dbReference type="InterPro" id="IPR023195">
    <property type="entry name" value="Nict_dMeBzImd_PRibTrfase_N"/>
</dbReference>
<dbReference type="PANTHER" id="PTHR43463:SF1">
    <property type="entry name" value="NICOTINATE-NUCLEOTIDE--DIMETHYLBENZIMIDAZOLE PHOSPHORIBOSYLTRANSFERASE"/>
    <property type="match status" value="1"/>
</dbReference>
<feature type="region of interest" description="Disordered" evidence="11">
    <location>
        <begin position="1"/>
        <end position="64"/>
    </location>
</feature>
<evidence type="ECO:0000256" key="9">
    <source>
        <dbReference type="ARBA" id="ARBA00047340"/>
    </source>
</evidence>
<dbReference type="Pfam" id="PF02277">
    <property type="entry name" value="DBI_PRT"/>
    <property type="match status" value="1"/>
</dbReference>
<evidence type="ECO:0000256" key="11">
    <source>
        <dbReference type="SAM" id="MobiDB-lite"/>
    </source>
</evidence>
<evidence type="ECO:0000256" key="2">
    <source>
        <dbReference type="ARBA" id="ARBA00007110"/>
    </source>
</evidence>
<dbReference type="Gene3D" id="3.40.50.10210">
    <property type="match status" value="1"/>
</dbReference>
<reference evidence="12" key="1">
    <citation type="submission" date="2017-08" db="EMBL/GenBank/DDBJ databases">
        <authorList>
            <person name="Imhoff J.F."/>
            <person name="Rahn T."/>
            <person name="Kuenzel S."/>
            <person name="Neulinger S.C."/>
        </authorList>
    </citation>
    <scope>NUCLEOTIDE SEQUENCE</scope>
    <source>
        <strain evidence="12">DSM 9154</strain>
    </source>
</reference>
<evidence type="ECO:0000256" key="5">
    <source>
        <dbReference type="ARBA" id="ARBA00022573"/>
    </source>
</evidence>
<comment type="catalytic activity">
    <reaction evidence="9 10">
        <text>5,6-dimethylbenzimidazole + nicotinate beta-D-ribonucleotide = alpha-ribazole 5'-phosphate + nicotinate + H(+)</text>
        <dbReference type="Rhea" id="RHEA:11196"/>
        <dbReference type="ChEBI" id="CHEBI:15378"/>
        <dbReference type="ChEBI" id="CHEBI:15890"/>
        <dbReference type="ChEBI" id="CHEBI:32544"/>
        <dbReference type="ChEBI" id="CHEBI:57502"/>
        <dbReference type="ChEBI" id="CHEBI:57918"/>
        <dbReference type="EC" id="2.4.2.21"/>
    </reaction>
</comment>
<dbReference type="Proteomes" id="UP000778970">
    <property type="component" value="Unassembled WGS sequence"/>
</dbReference>
<feature type="active site" description="Proton acceptor" evidence="10">
    <location>
        <position position="328"/>
    </location>
</feature>
<keyword evidence="7 10" id="KW-0808">Transferase</keyword>
<dbReference type="CDD" id="cd02439">
    <property type="entry name" value="DMB-PRT_CobT"/>
    <property type="match status" value="1"/>
</dbReference>
<evidence type="ECO:0000256" key="10">
    <source>
        <dbReference type="HAMAP-Rule" id="MF_00230"/>
    </source>
</evidence>
<dbReference type="NCBIfam" id="NF000996">
    <property type="entry name" value="PRK00105.1"/>
    <property type="match status" value="1"/>
</dbReference>
<dbReference type="RefSeq" id="WP_081728386.1">
    <property type="nucleotide sequence ID" value="NZ_NRRE01000020.1"/>
</dbReference>
<evidence type="ECO:0000256" key="4">
    <source>
        <dbReference type="ARBA" id="ARBA00015486"/>
    </source>
</evidence>
<name>A0A934QIB8_9PROT</name>
<sequence length="361" mass="37727">MAGSNGDDRSSHAGPNNGAAAGAQEAPATFDEIRQLLGDLPGPDLESRSAATTRQQQLTKPRGSLGRLEELAEWLAAWQGAHPPRMDRPRVAVFAGNHGVAARGVSAYPPEVTQQMVQNFIDGGAAINQLCANCDADLRVYELALEEPTADFSQAPAMSEDECARAMAYGMLAVEEGFDVMALGEMGIANTTSGAALCCALFGGTASDWIGPGTGIDRSGLGRKAEVVDQAMQYHQGHLDDPLEVLRRVGGLELAAIVGAILACRLARTPVLLDGFTCTAAAAVLYKLDPHLLDHCVVAHVSAEPGHRRLLQEIGKRALVDLDMRLGEASGAAVAIPLLQAAVSCHAGMATFDEAGVSTPD</sequence>
<dbReference type="AlphaFoldDB" id="A0A934QIB8"/>
<evidence type="ECO:0000256" key="1">
    <source>
        <dbReference type="ARBA" id="ARBA00005049"/>
    </source>
</evidence>
<dbReference type="EC" id="2.4.2.21" evidence="3 10"/>
<keyword evidence="6 10" id="KW-0328">Glycosyltransferase</keyword>
<dbReference type="InterPro" id="IPR036087">
    <property type="entry name" value="Nict_dMeBzImd_PRibTrfase_sf"/>
</dbReference>
<dbReference type="PANTHER" id="PTHR43463">
    <property type="entry name" value="NICOTINATE-NUCLEOTIDE--DIMETHYLBENZIMIDAZOLE PHOSPHORIBOSYLTRANSFERASE"/>
    <property type="match status" value="1"/>
</dbReference>
<dbReference type="GO" id="GO:0008939">
    <property type="term" value="F:nicotinate-nucleotide-dimethylbenzimidazole phosphoribosyltransferase activity"/>
    <property type="evidence" value="ECO:0007669"/>
    <property type="project" value="UniProtKB-UniRule"/>
</dbReference>
<comment type="caution">
    <text evidence="12">The sequence shown here is derived from an EMBL/GenBank/DDBJ whole genome shotgun (WGS) entry which is preliminary data.</text>
</comment>
<dbReference type="HAMAP" id="MF_00230">
    <property type="entry name" value="CobT"/>
    <property type="match status" value="1"/>
</dbReference>
<comment type="similarity">
    <text evidence="2 10">Belongs to the CobT family.</text>
</comment>
<accession>A0A934QIB8</accession>
<organism evidence="12 13">
    <name type="scientific">Rhodovibrio salinarum</name>
    <dbReference type="NCBI Taxonomy" id="1087"/>
    <lineage>
        <taxon>Bacteria</taxon>
        <taxon>Pseudomonadati</taxon>
        <taxon>Pseudomonadota</taxon>
        <taxon>Alphaproteobacteria</taxon>
        <taxon>Rhodospirillales</taxon>
        <taxon>Rhodovibrionaceae</taxon>
        <taxon>Rhodovibrio</taxon>
    </lineage>
</organism>
<comment type="function">
    <text evidence="10">Catalyzes the synthesis of alpha-ribazole-5'-phosphate from nicotinate mononucleotide (NAMN) and 5,6-dimethylbenzimidazole (DMB).</text>
</comment>
<protein>
    <recommendedName>
        <fullName evidence="4 10">Nicotinate-nucleotide--dimethylbenzimidazole phosphoribosyltransferase</fullName>
        <shortName evidence="10">NN:DBI PRT</shortName>
        <ecNumber evidence="3 10">2.4.2.21</ecNumber>
    </recommendedName>
    <alternativeName>
        <fullName evidence="8 10">N(1)-alpha-phosphoribosyltransferase</fullName>
    </alternativeName>
</protein>
<evidence type="ECO:0000256" key="6">
    <source>
        <dbReference type="ARBA" id="ARBA00022676"/>
    </source>
</evidence>
<evidence type="ECO:0000256" key="3">
    <source>
        <dbReference type="ARBA" id="ARBA00011991"/>
    </source>
</evidence>
<feature type="compositionally biased region" description="Low complexity" evidence="11">
    <location>
        <begin position="13"/>
        <end position="28"/>
    </location>
</feature>
<dbReference type="InterPro" id="IPR003200">
    <property type="entry name" value="Nict_dMeBzImd_PRibTrfase"/>
</dbReference>
<keyword evidence="5 10" id="KW-0169">Cobalamin biosynthesis</keyword>
<reference evidence="12" key="2">
    <citation type="journal article" date="2020" name="Microorganisms">
        <title>Osmotic Adaptation and Compatible Solute Biosynthesis of Phototrophic Bacteria as Revealed from Genome Analyses.</title>
        <authorList>
            <person name="Imhoff J.F."/>
            <person name="Rahn T."/>
            <person name="Kunzel S."/>
            <person name="Keller A."/>
            <person name="Neulinger S.C."/>
        </authorList>
    </citation>
    <scope>NUCLEOTIDE SEQUENCE</scope>
    <source>
        <strain evidence="12">DSM 9154</strain>
    </source>
</reference>
<keyword evidence="13" id="KW-1185">Reference proteome</keyword>
<gene>
    <name evidence="10 12" type="primary">cobT</name>
    <name evidence="12" type="ORF">CKO21_06920</name>
</gene>
<dbReference type="InterPro" id="IPR017846">
    <property type="entry name" value="Nict_dMeBzImd_PRibTrfase_bact"/>
</dbReference>
<evidence type="ECO:0000313" key="13">
    <source>
        <dbReference type="Proteomes" id="UP000778970"/>
    </source>
</evidence>
<feature type="compositionally biased region" description="Polar residues" evidence="11">
    <location>
        <begin position="49"/>
        <end position="59"/>
    </location>
</feature>
<evidence type="ECO:0000256" key="8">
    <source>
        <dbReference type="ARBA" id="ARBA00030686"/>
    </source>
</evidence>
<dbReference type="NCBIfam" id="TIGR03160">
    <property type="entry name" value="cobT_DBIPRT"/>
    <property type="match status" value="1"/>
</dbReference>
<proteinExistence type="inferred from homology"/>
<dbReference type="GO" id="GO:0009236">
    <property type="term" value="P:cobalamin biosynthetic process"/>
    <property type="evidence" value="ECO:0007669"/>
    <property type="project" value="UniProtKB-UniRule"/>
</dbReference>
<evidence type="ECO:0000313" key="12">
    <source>
        <dbReference type="EMBL" id="MBK1696975.1"/>
    </source>
</evidence>
<comment type="pathway">
    <text evidence="1 10">Nucleoside biosynthesis; alpha-ribazole biosynthesis; alpha-ribazole from 5,6-dimethylbenzimidazole: step 1/2.</text>
</comment>
<dbReference type="EMBL" id="NRRE01000020">
    <property type="protein sequence ID" value="MBK1696975.1"/>
    <property type="molecule type" value="Genomic_DNA"/>
</dbReference>
<evidence type="ECO:0000256" key="7">
    <source>
        <dbReference type="ARBA" id="ARBA00022679"/>
    </source>
</evidence>
<dbReference type="Gene3D" id="1.10.1610.10">
    <property type="match status" value="1"/>
</dbReference>
<dbReference type="SUPFAM" id="SSF52733">
    <property type="entry name" value="Nicotinate mononucleotide:5,6-dimethylbenzimidazole phosphoribosyltransferase (CobT)"/>
    <property type="match status" value="1"/>
</dbReference>
<feature type="compositionally biased region" description="Basic and acidic residues" evidence="11">
    <location>
        <begin position="1"/>
        <end position="11"/>
    </location>
</feature>